<gene>
    <name evidence="1" type="ORF">JY651_48080</name>
</gene>
<dbReference type="Proteomes" id="UP000662747">
    <property type="component" value="Chromosome"/>
</dbReference>
<evidence type="ECO:0000313" key="1">
    <source>
        <dbReference type="EMBL" id="QSQ22775.1"/>
    </source>
</evidence>
<accession>A0ABX7NVE2</accession>
<name>A0ABX7NVE2_9BACT</name>
<dbReference type="Pfam" id="PF20129">
    <property type="entry name" value="DUF6519"/>
    <property type="match status" value="1"/>
</dbReference>
<proteinExistence type="predicted"/>
<sequence length="621" mass="67090">MKTQISRHSHDSSKRYSGVYQQQGRMLTDADWNELVSIINERVTNALQDVVGSGGPSARKLQISNTLQITPGSVYADGLMATLPGTTAFTYATQPDFPLAPGTPAVGESLYADLWERPVLFLEDPSLQDPGLHGADTCTRTQVMLQVKRCPAGQQPTDPLVNPGRGNAPLTLSQRVGGTGPASQGTGNYLFRLEVHDVKGSPTAPSELTLKWSSENAAEAYANGPGVPQDYQGNDWLYEFYSASSEKHLGVHLGTLPAGFPVLGRLEAGYPVSVPDAATYPFVRRWDGWCTLTRNTTTGVWTFVSGGRDRGALLSTANAQGVHGHVRIENGVLYLELQDLALALTLTGTGITSRTFVPGDYWLAPVREQDAAGAQVLNAAQPVGILHRYVKLGVITSGVFTPERTLSFPSLSRLTSVSTGDSGANYVGTEAHADVTGTTVQSQLSSLIPVLNKANNPNFGSNLIGSAAITGTSKSVTAGPVRSQLTQLVTHLNNHVASNSTDHDTRYYPRTDADTKFALASHNHDARYPSLLYQWTFTLNANQTWQQAVPIFTRPPLVAMQLKVQVPQGDEDDIYYVFSGPTHSKVEVSLYPGSSSSSNRLVVWNSDTDNFEVQLRLFDVR</sequence>
<dbReference type="RefSeq" id="WP_206724351.1">
    <property type="nucleotide sequence ID" value="NZ_CP071090.1"/>
</dbReference>
<keyword evidence="2" id="KW-1185">Reference proteome</keyword>
<evidence type="ECO:0000313" key="2">
    <source>
        <dbReference type="Proteomes" id="UP000662747"/>
    </source>
</evidence>
<organism evidence="1 2">
    <name type="scientific">Pyxidicoccus parkwayensis</name>
    <dbReference type="NCBI Taxonomy" id="2813578"/>
    <lineage>
        <taxon>Bacteria</taxon>
        <taxon>Pseudomonadati</taxon>
        <taxon>Myxococcota</taxon>
        <taxon>Myxococcia</taxon>
        <taxon>Myxococcales</taxon>
        <taxon>Cystobacterineae</taxon>
        <taxon>Myxococcaceae</taxon>
        <taxon>Pyxidicoccus</taxon>
    </lineage>
</organism>
<dbReference type="InterPro" id="IPR045392">
    <property type="entry name" value="DUF6519"/>
</dbReference>
<protein>
    <submittedName>
        <fullName evidence="1">Uncharacterized protein</fullName>
    </submittedName>
</protein>
<reference evidence="1 2" key="1">
    <citation type="submission" date="2021-02" db="EMBL/GenBank/DDBJ databases">
        <title>De Novo genome assembly of isolated myxobacteria.</title>
        <authorList>
            <person name="Stevens D.C."/>
        </authorList>
    </citation>
    <scope>NUCLEOTIDE SEQUENCE [LARGE SCALE GENOMIC DNA]</scope>
    <source>
        <strain evidence="2">SCPEA02</strain>
    </source>
</reference>
<dbReference type="EMBL" id="CP071090">
    <property type="protein sequence ID" value="QSQ22775.1"/>
    <property type="molecule type" value="Genomic_DNA"/>
</dbReference>